<evidence type="ECO:0000259" key="1">
    <source>
        <dbReference type="Pfam" id="PF07883"/>
    </source>
</evidence>
<dbReference type="SUPFAM" id="SSF51182">
    <property type="entry name" value="RmlC-like cupins"/>
    <property type="match status" value="1"/>
</dbReference>
<dbReference type="EMBL" id="JBHLWK010000023">
    <property type="protein sequence ID" value="MFC0206190.1"/>
    <property type="molecule type" value="Genomic_DNA"/>
</dbReference>
<accession>A0ABV6D0M7</accession>
<feature type="domain" description="Cupin type-2" evidence="1">
    <location>
        <begin position="61"/>
        <end position="116"/>
    </location>
</feature>
<evidence type="ECO:0000313" key="2">
    <source>
        <dbReference type="EMBL" id="MFC0206190.1"/>
    </source>
</evidence>
<dbReference type="InterPro" id="IPR011051">
    <property type="entry name" value="RmlC_Cupin_sf"/>
</dbReference>
<dbReference type="Pfam" id="PF07883">
    <property type="entry name" value="Cupin_2"/>
    <property type="match status" value="1"/>
</dbReference>
<reference evidence="2 3" key="1">
    <citation type="submission" date="2024-09" db="EMBL/GenBank/DDBJ databases">
        <authorList>
            <person name="Sun Q."/>
            <person name="Mori K."/>
        </authorList>
    </citation>
    <scope>NUCLEOTIDE SEQUENCE [LARGE SCALE GENOMIC DNA]</scope>
    <source>
        <strain evidence="2 3">CCM 7706</strain>
    </source>
</reference>
<protein>
    <submittedName>
        <fullName evidence="2">Cupin domain-containing protein</fullName>
    </submittedName>
</protein>
<gene>
    <name evidence="2" type="ORF">ACFFJC_18145</name>
</gene>
<dbReference type="InterPro" id="IPR014710">
    <property type="entry name" value="RmlC-like_jellyroll"/>
</dbReference>
<evidence type="ECO:0000313" key="3">
    <source>
        <dbReference type="Proteomes" id="UP001589798"/>
    </source>
</evidence>
<dbReference type="Proteomes" id="UP001589798">
    <property type="component" value="Unassembled WGS sequence"/>
</dbReference>
<comment type="caution">
    <text evidence="2">The sequence shown here is derived from an EMBL/GenBank/DDBJ whole genome shotgun (WGS) entry which is preliminary data.</text>
</comment>
<name>A0ABV6D0M7_9SPHN</name>
<proteinExistence type="predicted"/>
<organism evidence="2 3">
    <name type="scientific">Novosphingobium soli</name>
    <dbReference type="NCBI Taxonomy" id="574956"/>
    <lineage>
        <taxon>Bacteria</taxon>
        <taxon>Pseudomonadati</taxon>
        <taxon>Pseudomonadota</taxon>
        <taxon>Alphaproteobacteria</taxon>
        <taxon>Sphingomonadales</taxon>
        <taxon>Sphingomonadaceae</taxon>
        <taxon>Novosphingobium</taxon>
    </lineage>
</organism>
<dbReference type="Gene3D" id="2.60.120.10">
    <property type="entry name" value="Jelly Rolls"/>
    <property type="match status" value="1"/>
</dbReference>
<sequence length="133" mass="14538">MTTQARDMRMFPVHLGLGARASAQPAFTGMEWYADYARRNAADGAEGRLVSLYDFTSDWDTWEMHPQGDEVVVCLAGEITLIQEGRDGSLHSETIGPGQYLINPAGVWHTANVPQAATALFITAGEGTQDRPR</sequence>
<dbReference type="RefSeq" id="WP_379488811.1">
    <property type="nucleotide sequence ID" value="NZ_JBHLWK010000023.1"/>
</dbReference>
<dbReference type="InterPro" id="IPR013096">
    <property type="entry name" value="Cupin_2"/>
</dbReference>
<keyword evidence="3" id="KW-1185">Reference proteome</keyword>